<name>A0A9J6QVM1_9FIRM</name>
<sequence length="164" mass="18258">MRLVICDLPQEQAKKLLEGKKDIELITCDEHAGTCIGCFGCWLLTPGRCVIRDSYGDMGAKLAACSQLLIISRCSYGGFSPSIKAILDRSIPYLHPDFRIKEGEMHHKMRYKNSIKIQVCFYGDAITKQEKKTAHGLLLANSLNLGAELEKVEFFSSMEGVGIQ</sequence>
<reference evidence="1" key="1">
    <citation type="submission" date="2022-09" db="EMBL/GenBank/DDBJ databases">
        <title>Culturomic study of gut microbiota in children with autism spectrum disorder.</title>
        <authorList>
            <person name="Efimov B.A."/>
            <person name="Chaplin A.V."/>
            <person name="Sokolova S.R."/>
            <person name="Pikina A.P."/>
            <person name="Korzhanova M."/>
            <person name="Belova V."/>
            <person name="Korostin D."/>
        </authorList>
    </citation>
    <scope>NUCLEOTIDE SEQUENCE</scope>
    <source>
        <strain evidence="1">ASD5510</strain>
    </source>
</reference>
<gene>
    <name evidence="1" type="ORF">OBO34_07580</name>
</gene>
<evidence type="ECO:0000313" key="1">
    <source>
        <dbReference type="EMBL" id="MCU7378214.1"/>
    </source>
</evidence>
<proteinExistence type="predicted"/>
<protein>
    <submittedName>
        <fullName evidence="1">Flavodoxin family protein</fullName>
    </submittedName>
</protein>
<comment type="caution">
    <text evidence="1">The sequence shown here is derived from an EMBL/GenBank/DDBJ whole genome shotgun (WGS) entry which is preliminary data.</text>
</comment>
<organism evidence="1 2">
    <name type="scientific">Hominibacterium faecale</name>
    <dbReference type="NCBI Taxonomy" id="2839743"/>
    <lineage>
        <taxon>Bacteria</taxon>
        <taxon>Bacillati</taxon>
        <taxon>Bacillota</taxon>
        <taxon>Clostridia</taxon>
        <taxon>Peptostreptococcales</taxon>
        <taxon>Anaerovoracaceae</taxon>
        <taxon>Hominibacterium</taxon>
    </lineage>
</organism>
<dbReference type="Proteomes" id="UP001065549">
    <property type="component" value="Unassembled WGS sequence"/>
</dbReference>
<dbReference type="RefSeq" id="WP_253019792.1">
    <property type="nucleotide sequence ID" value="NZ_JAOSHN010000003.1"/>
</dbReference>
<accession>A0A9J6QVM1</accession>
<keyword evidence="2" id="KW-1185">Reference proteome</keyword>
<evidence type="ECO:0000313" key="2">
    <source>
        <dbReference type="Proteomes" id="UP001065549"/>
    </source>
</evidence>
<dbReference type="SUPFAM" id="SSF52218">
    <property type="entry name" value="Flavoproteins"/>
    <property type="match status" value="1"/>
</dbReference>
<dbReference type="InterPro" id="IPR029039">
    <property type="entry name" value="Flavoprotein-like_sf"/>
</dbReference>
<dbReference type="Gene3D" id="3.40.50.360">
    <property type="match status" value="1"/>
</dbReference>
<dbReference type="EMBL" id="JAOSHN010000003">
    <property type="protein sequence ID" value="MCU7378214.1"/>
    <property type="molecule type" value="Genomic_DNA"/>
</dbReference>
<dbReference type="AlphaFoldDB" id="A0A9J6QVM1"/>